<dbReference type="Proteomes" id="UP000274131">
    <property type="component" value="Unassembled WGS sequence"/>
</dbReference>
<keyword evidence="2" id="KW-1185">Reference proteome</keyword>
<accession>A0A0N4VBK6</accession>
<dbReference type="WBParaSite" id="EVEC_0000791601-mRNA-1">
    <property type="protein sequence ID" value="EVEC_0000791601-mRNA-1"/>
    <property type="gene ID" value="EVEC_0000791601"/>
</dbReference>
<protein>
    <submittedName>
        <fullName evidence="3">Transposase</fullName>
    </submittedName>
</protein>
<evidence type="ECO:0000313" key="2">
    <source>
        <dbReference type="Proteomes" id="UP000274131"/>
    </source>
</evidence>
<dbReference type="EMBL" id="UXUI01008907">
    <property type="protein sequence ID" value="VDD92649.1"/>
    <property type="molecule type" value="Genomic_DNA"/>
</dbReference>
<evidence type="ECO:0000313" key="1">
    <source>
        <dbReference type="EMBL" id="VDD92649.1"/>
    </source>
</evidence>
<name>A0A0N4VBK6_ENTVE</name>
<dbReference type="AlphaFoldDB" id="A0A0N4VBK6"/>
<proteinExistence type="predicted"/>
<organism evidence="3">
    <name type="scientific">Enterobius vermicularis</name>
    <name type="common">Human pinworm</name>
    <dbReference type="NCBI Taxonomy" id="51028"/>
    <lineage>
        <taxon>Eukaryota</taxon>
        <taxon>Metazoa</taxon>
        <taxon>Ecdysozoa</taxon>
        <taxon>Nematoda</taxon>
        <taxon>Chromadorea</taxon>
        <taxon>Rhabditida</taxon>
        <taxon>Spirurina</taxon>
        <taxon>Oxyuridomorpha</taxon>
        <taxon>Oxyuroidea</taxon>
        <taxon>Oxyuridae</taxon>
        <taxon>Enterobius</taxon>
    </lineage>
</organism>
<reference evidence="3" key="1">
    <citation type="submission" date="2017-02" db="UniProtKB">
        <authorList>
            <consortium name="WormBaseParasite"/>
        </authorList>
    </citation>
    <scope>IDENTIFICATION</scope>
</reference>
<reference evidence="1 2" key="2">
    <citation type="submission" date="2018-10" db="EMBL/GenBank/DDBJ databases">
        <authorList>
            <consortium name="Pathogen Informatics"/>
        </authorList>
    </citation>
    <scope>NUCLEOTIDE SEQUENCE [LARGE SCALE GENOMIC DNA]</scope>
</reference>
<gene>
    <name evidence="1" type="ORF">EVEC_LOCUS7400</name>
</gene>
<sequence length="74" mass="8547">MDIRRALHLKAAHKSLADTFINTLRRFCDRTGCPEKNDLQRLSNDSTFKEAADVLGMIRAEKEIEWKWATTLTP</sequence>
<evidence type="ECO:0000313" key="3">
    <source>
        <dbReference type="WBParaSite" id="EVEC_0000791601-mRNA-1"/>
    </source>
</evidence>